<dbReference type="Gene3D" id="2.130.10.10">
    <property type="entry name" value="YVTN repeat-like/Quinoprotein amine dehydrogenase"/>
    <property type="match status" value="1"/>
</dbReference>
<keyword evidence="9" id="KW-1185">Reference proteome</keyword>
<dbReference type="InterPro" id="IPR053826">
    <property type="entry name" value="WDR75"/>
</dbReference>
<organism evidence="8 9">
    <name type="scientific">Mesorhabditis spiculigera</name>
    <dbReference type="NCBI Taxonomy" id="96644"/>
    <lineage>
        <taxon>Eukaryota</taxon>
        <taxon>Metazoa</taxon>
        <taxon>Ecdysozoa</taxon>
        <taxon>Nematoda</taxon>
        <taxon>Chromadorea</taxon>
        <taxon>Rhabditida</taxon>
        <taxon>Rhabditina</taxon>
        <taxon>Rhabditomorpha</taxon>
        <taxon>Rhabditoidea</taxon>
        <taxon>Rhabditidae</taxon>
        <taxon>Mesorhabditinae</taxon>
        <taxon>Mesorhabditis</taxon>
    </lineage>
</organism>
<dbReference type="InterPro" id="IPR011047">
    <property type="entry name" value="Quinoprotein_ADH-like_sf"/>
</dbReference>
<accession>A0AA36G9A6</accession>
<evidence type="ECO:0000256" key="5">
    <source>
        <dbReference type="ARBA" id="ARBA00022737"/>
    </source>
</evidence>
<dbReference type="InterPro" id="IPR015943">
    <property type="entry name" value="WD40/YVTN_repeat-like_dom_sf"/>
</dbReference>
<gene>
    <name evidence="8" type="ORF">MSPICULIGERA_LOCUS15541</name>
</gene>
<dbReference type="PANTHER" id="PTHR44215:SF1">
    <property type="entry name" value="WD REPEAT-CONTAINING PROTEIN 75"/>
    <property type="match status" value="1"/>
</dbReference>
<evidence type="ECO:0000256" key="6">
    <source>
        <dbReference type="ARBA" id="ARBA00023163"/>
    </source>
</evidence>
<dbReference type="GO" id="GO:0003723">
    <property type="term" value="F:RNA binding"/>
    <property type="evidence" value="ECO:0007669"/>
    <property type="project" value="InterPro"/>
</dbReference>
<proteinExistence type="predicted"/>
<comment type="caution">
    <text evidence="8">The sequence shown here is derived from an EMBL/GenBank/DDBJ whole genome shotgun (WGS) entry which is preliminary data.</text>
</comment>
<dbReference type="EMBL" id="CATQJA010002648">
    <property type="protein sequence ID" value="CAJ0577263.1"/>
    <property type="molecule type" value="Genomic_DNA"/>
</dbReference>
<evidence type="ECO:0000256" key="3">
    <source>
        <dbReference type="ARBA" id="ARBA00022552"/>
    </source>
</evidence>
<evidence type="ECO:0000256" key="1">
    <source>
        <dbReference type="ARBA" id="ARBA00004604"/>
    </source>
</evidence>
<keyword evidence="6" id="KW-0804">Transcription</keyword>
<evidence type="ECO:0000256" key="4">
    <source>
        <dbReference type="ARBA" id="ARBA00022574"/>
    </source>
</evidence>
<evidence type="ECO:0000256" key="2">
    <source>
        <dbReference type="ARBA" id="ARBA00022517"/>
    </source>
</evidence>
<evidence type="ECO:0000256" key="7">
    <source>
        <dbReference type="ARBA" id="ARBA00023242"/>
    </source>
</evidence>
<keyword evidence="5" id="KW-0677">Repeat</keyword>
<feature type="non-terminal residue" evidence="8">
    <location>
        <position position="708"/>
    </location>
</feature>
<dbReference type="GO" id="GO:0032040">
    <property type="term" value="C:small-subunit processome"/>
    <property type="evidence" value="ECO:0007669"/>
    <property type="project" value="InterPro"/>
</dbReference>
<reference evidence="8" key="1">
    <citation type="submission" date="2023-06" db="EMBL/GenBank/DDBJ databases">
        <authorList>
            <person name="Delattre M."/>
        </authorList>
    </citation>
    <scope>NUCLEOTIDE SEQUENCE</scope>
    <source>
        <strain evidence="8">AF72</strain>
    </source>
</reference>
<keyword evidence="2" id="KW-0690">Ribosome biogenesis</keyword>
<keyword evidence="4" id="KW-0853">WD repeat</keyword>
<comment type="subcellular location">
    <subcellularLocation>
        <location evidence="1">Nucleus</location>
        <location evidence="1">Nucleolus</location>
    </subcellularLocation>
</comment>
<dbReference type="Proteomes" id="UP001177023">
    <property type="component" value="Unassembled WGS sequence"/>
</dbReference>
<name>A0AA36G9A6_9BILA</name>
<dbReference type="PANTHER" id="PTHR44215">
    <property type="entry name" value="WD REPEAT-CONTAINING PROTEIN 75"/>
    <property type="match status" value="1"/>
</dbReference>
<dbReference type="GO" id="GO:0045943">
    <property type="term" value="P:positive regulation of transcription by RNA polymerase I"/>
    <property type="evidence" value="ECO:0007669"/>
    <property type="project" value="InterPro"/>
</dbReference>
<evidence type="ECO:0000313" key="8">
    <source>
        <dbReference type="EMBL" id="CAJ0577263.1"/>
    </source>
</evidence>
<dbReference type="SUPFAM" id="SSF50998">
    <property type="entry name" value="Quinoprotein alcohol dehydrogenase-like"/>
    <property type="match status" value="1"/>
</dbReference>
<dbReference type="SUPFAM" id="SSF69322">
    <property type="entry name" value="Tricorn protease domain 2"/>
    <property type="match status" value="1"/>
</dbReference>
<evidence type="ECO:0000313" key="9">
    <source>
        <dbReference type="Proteomes" id="UP001177023"/>
    </source>
</evidence>
<keyword evidence="3" id="KW-0698">rRNA processing</keyword>
<protein>
    <submittedName>
        <fullName evidence="8">Uncharacterized protein</fullName>
    </submittedName>
</protein>
<sequence length="708" mass="77840">MNMPSQGFRKWQQPGTGWVAGLSSDGVLVWDTSQGNRVSVINPEEAPIAVLFRDSETLITVSATGNVIDWPWKGKDIGFVRGASQRVTANIIQYALHNSSSNRCCVVMNGCDGKKGAHCIFGEISFNNDASELKEIGQVPADLTAQQSAVGDGFFAYIKDRTLYGLTFDNSKMPRQSSYTNKARFAGRTTEEHHFFDISSCGNSIAVSTGYGRVFIWQNVMPKFELGAPTESVHWHSTSPMVALGLSGVLYSLGKEGTLLKYSSARNKPSFHRTDGLPQHLHISPDGALLALLKEDNSVSLINTAAFAQQAVCEGFYHQKNMAAGLKWFADFSYSSTIASSYAPGMLQWVNAFTGITEQTCDATLENLEIRSQDSCATYCSINDVFLAGYAAATLESRVNWTSPLKRIRIWERRSNLHLIETFSVDEATIAIAGCSKPLTQEDQIFVAATADSKITVYHSSRDGSGKTVWVEDLARRASWQQTQFLGCSSILPGGYWVSLHSTSPTSNIGCAVIWDLSEMRPIEAIPLHSSPQYVEWATESIFIVGLKEKVFAFDRNTLKVVWLVEESLPMCASLDACFVMDGRNVLRIEPSTCRILESLVFPKEIESVVLRQKPDTVSPATCLIAKARDGSLFRSMQRKSFVRAEGEPKKQAKTPFAALSATGDDGEDLGLGYRPASEAKLVKPLKLFDAPAHLLPPVWQMAPHVHH</sequence>
<dbReference type="GO" id="GO:0006364">
    <property type="term" value="P:rRNA processing"/>
    <property type="evidence" value="ECO:0007669"/>
    <property type="project" value="UniProtKB-KW"/>
</dbReference>
<dbReference type="GO" id="GO:2000234">
    <property type="term" value="P:positive regulation of rRNA processing"/>
    <property type="evidence" value="ECO:0007669"/>
    <property type="project" value="TreeGrafter"/>
</dbReference>
<keyword evidence="7" id="KW-0539">Nucleus</keyword>
<dbReference type="AlphaFoldDB" id="A0AA36G9A6"/>